<evidence type="ECO:0000259" key="3">
    <source>
        <dbReference type="Pfam" id="PF20434"/>
    </source>
</evidence>
<accession>A0A364KTQ4</accession>
<dbReference type="InterPro" id="IPR050300">
    <property type="entry name" value="GDXG_lipolytic_enzyme"/>
</dbReference>
<sequence length="338" mass="37429">MATTSIQSELIRVPYKEVDGTEIPTDVHIPLGKATGDHELAPVLIMCHGGGFIVGWSRMNNADTIEDCLERGWIVLSIEYRLCPGVDLLQGPITDARDSLRWVQTGGLATALEKASISIRPDPSRVMAMGASAGGHLALSMAWGVEKPPLAILDFYGPTMFDDPFWLRPVEEVRSRLPSMLPDSAFEHLYQEKTVFLGGISLEGQQDIADDTRSVPMQPNLNDKRQLFAMQAIAQGKVLGSIWPAFPNDLDIVDPARNVHKNWPPTAIVHGTADTMVPMYLSQAFEGLLKEQGVETEFIEVEGEPHTFLGKMVKGSKTWETQRRGFDFLERILKLSYA</sequence>
<organism evidence="4 5">
    <name type="scientific">Talaromyces amestolkiae</name>
    <dbReference type="NCBI Taxonomy" id="1196081"/>
    <lineage>
        <taxon>Eukaryota</taxon>
        <taxon>Fungi</taxon>
        <taxon>Dikarya</taxon>
        <taxon>Ascomycota</taxon>
        <taxon>Pezizomycotina</taxon>
        <taxon>Eurotiomycetes</taxon>
        <taxon>Eurotiomycetidae</taxon>
        <taxon>Eurotiales</taxon>
        <taxon>Trichocomaceae</taxon>
        <taxon>Talaromyces</taxon>
        <taxon>Talaromyces sect. Talaromyces</taxon>
    </lineage>
</organism>
<dbReference type="STRING" id="1196081.A0A364KTQ4"/>
<evidence type="ECO:0000259" key="2">
    <source>
        <dbReference type="Pfam" id="PF00326"/>
    </source>
</evidence>
<name>A0A364KTQ4_TALAM</name>
<dbReference type="PANTHER" id="PTHR48081:SF3">
    <property type="entry name" value="ALPHA_BETA HYDROLASE FOLD-3 DOMAIN-CONTAINING PROTEIN"/>
    <property type="match status" value="1"/>
</dbReference>
<dbReference type="GO" id="GO:0006508">
    <property type="term" value="P:proteolysis"/>
    <property type="evidence" value="ECO:0007669"/>
    <property type="project" value="InterPro"/>
</dbReference>
<dbReference type="InterPro" id="IPR029058">
    <property type="entry name" value="AB_hydrolase_fold"/>
</dbReference>
<keyword evidence="1" id="KW-0378">Hydrolase</keyword>
<evidence type="ECO:0000313" key="4">
    <source>
        <dbReference type="EMBL" id="RAO66871.1"/>
    </source>
</evidence>
<protein>
    <submittedName>
        <fullName evidence="4">Uncharacterized protein</fullName>
    </submittedName>
</protein>
<dbReference type="RefSeq" id="XP_040731387.1">
    <property type="nucleotide sequence ID" value="XM_040875077.1"/>
</dbReference>
<dbReference type="Pfam" id="PF20434">
    <property type="entry name" value="BD-FAE"/>
    <property type="match status" value="1"/>
</dbReference>
<feature type="domain" description="BD-FAE-like" evidence="3">
    <location>
        <begin position="38"/>
        <end position="143"/>
    </location>
</feature>
<reference evidence="4 5" key="1">
    <citation type="journal article" date="2017" name="Biotechnol. Biofuels">
        <title>Differential beta-glucosidase expression as a function of carbon source availability in Talaromyces amestolkiae: a genomic and proteomic approach.</title>
        <authorList>
            <person name="de Eugenio L.I."/>
            <person name="Mendez-Liter J.A."/>
            <person name="Nieto-Dominguez M."/>
            <person name="Alonso L."/>
            <person name="Gil-Munoz J."/>
            <person name="Barriuso J."/>
            <person name="Prieto A."/>
            <person name="Martinez M.J."/>
        </authorList>
    </citation>
    <scope>NUCLEOTIDE SEQUENCE [LARGE SCALE GENOMIC DNA]</scope>
    <source>
        <strain evidence="4 5">CIB</strain>
    </source>
</reference>
<dbReference type="GO" id="GO:0008236">
    <property type="term" value="F:serine-type peptidase activity"/>
    <property type="evidence" value="ECO:0007669"/>
    <property type="project" value="InterPro"/>
</dbReference>
<gene>
    <name evidence="4" type="ORF">BHQ10_002883</name>
</gene>
<feature type="domain" description="Peptidase S9 prolyl oligopeptidase catalytic" evidence="2">
    <location>
        <begin position="254"/>
        <end position="334"/>
    </location>
</feature>
<dbReference type="EMBL" id="MIKG01000004">
    <property type="protein sequence ID" value="RAO66871.1"/>
    <property type="molecule type" value="Genomic_DNA"/>
</dbReference>
<dbReference type="OrthoDB" id="19653at2759"/>
<dbReference type="Pfam" id="PF00326">
    <property type="entry name" value="Peptidase_S9"/>
    <property type="match status" value="1"/>
</dbReference>
<proteinExistence type="predicted"/>
<keyword evidence="5" id="KW-1185">Reference proteome</keyword>
<evidence type="ECO:0000313" key="5">
    <source>
        <dbReference type="Proteomes" id="UP000249363"/>
    </source>
</evidence>
<dbReference type="PANTHER" id="PTHR48081">
    <property type="entry name" value="AB HYDROLASE SUPERFAMILY PROTEIN C4A8.06C"/>
    <property type="match status" value="1"/>
</dbReference>
<comment type="caution">
    <text evidence="4">The sequence shown here is derived from an EMBL/GenBank/DDBJ whole genome shotgun (WGS) entry which is preliminary data.</text>
</comment>
<dbReference type="AlphaFoldDB" id="A0A364KTQ4"/>
<dbReference type="Gene3D" id="3.40.50.1820">
    <property type="entry name" value="alpha/beta hydrolase"/>
    <property type="match status" value="1"/>
</dbReference>
<dbReference type="InterPro" id="IPR049492">
    <property type="entry name" value="BD-FAE-like_dom"/>
</dbReference>
<dbReference type="InterPro" id="IPR001375">
    <property type="entry name" value="Peptidase_S9_cat"/>
</dbReference>
<evidence type="ECO:0000256" key="1">
    <source>
        <dbReference type="ARBA" id="ARBA00022801"/>
    </source>
</evidence>
<dbReference type="SUPFAM" id="SSF53474">
    <property type="entry name" value="alpha/beta-Hydrolases"/>
    <property type="match status" value="1"/>
</dbReference>
<dbReference type="Proteomes" id="UP000249363">
    <property type="component" value="Unassembled WGS sequence"/>
</dbReference>
<dbReference type="GeneID" id="63792099"/>